<evidence type="ECO:0000313" key="1">
    <source>
        <dbReference type="EMBL" id="MBE9220734.1"/>
    </source>
</evidence>
<organism evidence="1 2">
    <name type="scientific">Dolichospermum flos-aquae LEGE 04289</name>
    <dbReference type="NCBI Taxonomy" id="1828708"/>
    <lineage>
        <taxon>Bacteria</taxon>
        <taxon>Bacillati</taxon>
        <taxon>Cyanobacteriota</taxon>
        <taxon>Cyanophyceae</taxon>
        <taxon>Nostocales</taxon>
        <taxon>Aphanizomenonaceae</taxon>
        <taxon>Dolichospermum</taxon>
    </lineage>
</organism>
<evidence type="ECO:0000313" key="2">
    <source>
        <dbReference type="Proteomes" id="UP000597867"/>
    </source>
</evidence>
<reference evidence="1" key="1">
    <citation type="submission" date="2020-10" db="EMBL/GenBank/DDBJ databases">
        <authorList>
            <person name="Castelo-Branco R."/>
            <person name="Eusebio N."/>
            <person name="Adriana R."/>
            <person name="Vieira A."/>
            <person name="Brugerolle De Fraissinette N."/>
            <person name="Rezende De Castro R."/>
            <person name="Schneider M.P."/>
            <person name="Vasconcelos V."/>
            <person name="Leao P.N."/>
        </authorList>
    </citation>
    <scope>NUCLEOTIDE SEQUENCE</scope>
    <source>
        <strain evidence="1">LEGE 04289</strain>
    </source>
</reference>
<gene>
    <name evidence="1" type="ORF">IQ222_18550</name>
</gene>
<proteinExistence type="predicted"/>
<keyword evidence="2" id="KW-1185">Reference proteome</keyword>
<sequence>MNFSLLLESALKLTYDKLSGFSDVNNNFWQVFDSAFGRQYNRSAAEILRLDWQGGNFSQLPQIEVVSNTILGNANGAYSTSTNKIYLSDTFVANANSAAVSDVILEEIGHFVDARINQTDSAGDEGAIFAALVRGESLNVTTLQSLQAENDHATIIINGEAIAIEQSALITRDLNSVTAAQLVNTLIGNSGITPDKISNIRFTGANVAGGTFTGGQGTIGINGIILSTGNIDVDDDPSTYSTSNGKSGDRDLDAIVKTIVSNNSTYDAAVLEFDFIPSSNTISFSYVFASEDYPQLGNSRFNDVFAFYLNGKNIAFVPGATTPVSINTVNAETNRAFFQADYYGNILGTKFDGFTTVLSAVATDLIPGQINHIKLAIADTRDSARDAAVFIQGFSDPSTIVKVIATDSDAGEGTPANPGVFTITRTGSTNNALTVSYTISGTASTGDYSPIPSTVTFLAGETSKTVTITPVNDNLVEGAETVILSLISGTNYSLGTDNSATVIITDNDVDPGRADVSLSVNPASVLEDGTTNLVYTFTRAGDLTNALTVNFNVGGSATFSSDSNYTDYTQTGAASFGLTRGSITFAAGASTATLTINPKADTTFEGNENVELTLAPGSGYVINTATAVIGTIIDEDTNVNVAVSPDSVNEDGTANLVYTFSRYGKIDNALTVNYSIGGTADGADYTGATPGTGKTITFDAGQTTKTVTINPTADSTFENDETVIFTIASGTGYTPGTSGSATGTIDNDDFPSITLTVSPGSVNEDGTTNLIYTFTRTGVTTDPLTVNYSIGGTANGDDYTGATPGTGKTITFEEGENTATLIIDPKADTIVESNETVAVTLDSGTGYTLGTPGAVVGTINDDDTASITVTVTPSSVFEDGTGNLVYTFTRSYPGGTSQSLGNPLTVNYSIGGTANGDDYTGATPGTGKTITFEEGENTATLIIDPKADTIVESNETVAVTLDSGTGYTLGTTAPVVGTINDDDTASITVTVTPSSVFEDGTGNLVYTFTRSYPGGTSQSLGNPLTVNYSIGGTANGDDYTGATPGTGKTITFEEGENTATLIINPKADTIVESNETVVVTLANGSGYTLGTTAPVVGTINDDDTASITVTVTPSSVNEDGTTNLVYTFTRSYPGGTSQSLGNPLAVNYSIGGTANGDDYTGATPGTGKTITFAANSDTATLTINPTSDNNYEGNETVVVTLASGTGYTVHTPEPVTGTINDDNDRPTLSFSGFNNNIFVEDFNNSAVIVVDLIGANGQLVTSKDDITFNYTTSPTGAVSAIPGVDYNNSNSSGTVTILAGTSSGIIRIPILTDNINEPDESFLVKLSNATNATIDPSVTDDGIPIFITDTLPSAQTRTLPNLVENLTLIGTGNINGTGNAGNNVITGNSGDNTLTGRAGNDTYVFSVANALGADTIVEAANEGIDTIDFSDPKTNIAGPVNMNLGITTQQSVTVSNLKLTLSAGNVIENAIGGAGNDLITGNALNNLLQGGSGNDQLSGQNGNDILMGGPGADILTGGNGNDTLWGGSSGSNINTNFDILEGGNGNDTFWFKRDYSSSSSPSLGLSSIRDFVKGQDKIALSKASFNAISIDSGDLSATDFAQVTDDALATFSNARIVYSQSTGYVFYNSNGSAAGGESRFAKVDPGITLDRNDFTVIGTQSSSVDYVLSDLYENFNLTGTGNINGTGNTGNNFITGNSGNNILDGGSGNDTLIGGLGNDTLIGGLGNDQYQFNGVFNNLGVDTINFQAGQISQGENRDKIALSKATFSAITNAVGQALTDFGVVPNDNSVGASNARIVYSQGTGSLFYNSNGSNPGGESKFAVLSDPTITLVSSDFTLIA</sequence>
<comment type="caution">
    <text evidence="1">The sequence shown here is derived from an EMBL/GenBank/DDBJ whole genome shotgun (WGS) entry which is preliminary data.</text>
</comment>
<dbReference type="EMBL" id="JADEWF010000087">
    <property type="protein sequence ID" value="MBE9220734.1"/>
    <property type="molecule type" value="Genomic_DNA"/>
</dbReference>
<protein>
    <submittedName>
        <fullName evidence="1">Choice-of-anchor L domain-containing protein</fullName>
    </submittedName>
</protein>
<name>A0ACC5Q6G8_DOLFA</name>
<accession>A0ACC5Q6G8</accession>
<dbReference type="Proteomes" id="UP000597867">
    <property type="component" value="Unassembled WGS sequence"/>
</dbReference>